<evidence type="ECO:0000259" key="1">
    <source>
        <dbReference type="Pfam" id="PF02541"/>
    </source>
</evidence>
<proteinExistence type="predicted"/>
<dbReference type="SUPFAM" id="SSF109604">
    <property type="entry name" value="HD-domain/PDEase-like"/>
    <property type="match status" value="1"/>
</dbReference>
<dbReference type="SUPFAM" id="SSF53067">
    <property type="entry name" value="Actin-like ATPase domain"/>
    <property type="match status" value="1"/>
</dbReference>
<dbReference type="InterPro" id="IPR043129">
    <property type="entry name" value="ATPase_NBD"/>
</dbReference>
<dbReference type="InterPro" id="IPR003607">
    <property type="entry name" value="HD/PDEase_dom"/>
</dbReference>
<dbReference type="Proteomes" id="UP000199411">
    <property type="component" value="Unassembled WGS sequence"/>
</dbReference>
<dbReference type="OrthoDB" id="9793035at2"/>
<gene>
    <name evidence="3" type="ORF">SAMN05660835_01107</name>
</gene>
<dbReference type="Gene3D" id="3.30.420.40">
    <property type="match status" value="1"/>
</dbReference>
<dbReference type="Pfam" id="PF21447">
    <property type="entry name" value="Ppx-GppA_III"/>
    <property type="match status" value="1"/>
</dbReference>
<evidence type="ECO:0000313" key="4">
    <source>
        <dbReference type="Proteomes" id="UP000199411"/>
    </source>
</evidence>
<dbReference type="GO" id="GO:0016462">
    <property type="term" value="F:pyrophosphatase activity"/>
    <property type="evidence" value="ECO:0007669"/>
    <property type="project" value="TreeGrafter"/>
</dbReference>
<dbReference type="Gene3D" id="1.10.3210.10">
    <property type="entry name" value="Hypothetical protein af1432"/>
    <property type="match status" value="1"/>
</dbReference>
<dbReference type="PANTHER" id="PTHR30005:SF0">
    <property type="entry name" value="RETROGRADE REGULATION PROTEIN 2"/>
    <property type="match status" value="1"/>
</dbReference>
<evidence type="ECO:0000313" key="3">
    <source>
        <dbReference type="EMBL" id="SDC62621.1"/>
    </source>
</evidence>
<name>A0A1G6N4J7_9BACT</name>
<reference evidence="4" key="1">
    <citation type="submission" date="2016-10" db="EMBL/GenBank/DDBJ databases">
        <authorList>
            <person name="Varghese N."/>
            <person name="Submissions S."/>
        </authorList>
    </citation>
    <scope>NUCLEOTIDE SEQUENCE [LARGE SCALE GENOMIC DNA]</scope>
    <source>
        <strain evidence="4">DSM 8415</strain>
    </source>
</reference>
<dbReference type="RefSeq" id="WP_092128781.1">
    <property type="nucleotide sequence ID" value="NZ_FMYU01000007.1"/>
</dbReference>
<dbReference type="InterPro" id="IPR048950">
    <property type="entry name" value="Ppx_GppA_C"/>
</dbReference>
<dbReference type="InterPro" id="IPR003695">
    <property type="entry name" value="Ppx_GppA_N"/>
</dbReference>
<dbReference type="InterPro" id="IPR050273">
    <property type="entry name" value="GppA/Ppx_hydrolase"/>
</dbReference>
<keyword evidence="4" id="KW-1185">Reference proteome</keyword>
<dbReference type="Pfam" id="PF02541">
    <property type="entry name" value="Ppx-GppA"/>
    <property type="match status" value="1"/>
</dbReference>
<feature type="domain" description="Ppx/GppA phosphatase C-terminal" evidence="2">
    <location>
        <begin position="319"/>
        <end position="477"/>
    </location>
</feature>
<protein>
    <submittedName>
        <fullName evidence="3">Exopolyphosphatase / guanosine-5'-triphosphate,3'-diphosphate pyrophosphatase</fullName>
    </submittedName>
</protein>
<accession>A0A1G6N4J7</accession>
<dbReference type="EMBL" id="FMYU01000007">
    <property type="protein sequence ID" value="SDC62621.1"/>
    <property type="molecule type" value="Genomic_DNA"/>
</dbReference>
<dbReference type="CDD" id="cd00077">
    <property type="entry name" value="HDc"/>
    <property type="match status" value="1"/>
</dbReference>
<evidence type="ECO:0000259" key="2">
    <source>
        <dbReference type="Pfam" id="PF21447"/>
    </source>
</evidence>
<dbReference type="PANTHER" id="PTHR30005">
    <property type="entry name" value="EXOPOLYPHOSPHATASE"/>
    <property type="match status" value="1"/>
</dbReference>
<sequence length="505" mass="57501">MKNGIFGIINIGSSAIRMQISEFKNSKERILESIVTPIALGLDTFEKGYISLEKAKETAQILSKFAKKLDEYKIWGNYKAICTSAVRDAQNKYFFINYINAKTQLDIEIIEETHEMYIKYLGIMHDIKNFDKLSQEGLLLAYLSSGSLSLSIKAGDVDLFNSVFNSGSLRQYLLFKDINSSIRFKAYEEQMGKIISTLKQNCNELSKIKHMVGCGSSINLLVKVLKPKSNKITYKALNTLYKSIKSSEPQAISQMYSISLNDGNIIVPIVCSFSYLLKMLNLDGFLFSNATFPNQLMNYYSKSFKEKSVNKKILNQVVAYSKKYNNDLKHAKKVLHFANRLYNQLKNIHSMSQKEKMILDCACVLHDVGYYIGVNNHHQHSYYIAKSINIPGIDKEIIDYVAASVLFHRNKAKIESEDELLSAPIEKILSLKKIISLLKIADALDASHMQIIEDIDIEVSENQVKITAIALKIPFLEELTFKNKSTDFLETFGIEPKLYIKLKHE</sequence>
<dbReference type="Gene3D" id="3.30.420.150">
    <property type="entry name" value="Exopolyphosphatase. Domain 2"/>
    <property type="match status" value="1"/>
</dbReference>
<organism evidence="3 4">
    <name type="scientific">Desulfurella multipotens</name>
    <dbReference type="NCBI Taxonomy" id="79269"/>
    <lineage>
        <taxon>Bacteria</taxon>
        <taxon>Pseudomonadati</taxon>
        <taxon>Campylobacterota</taxon>
        <taxon>Desulfurellia</taxon>
        <taxon>Desulfurellales</taxon>
        <taxon>Desulfurellaceae</taxon>
        <taxon>Desulfurella</taxon>
    </lineage>
</organism>
<feature type="domain" description="Ppx/GppA phosphatase N-terminal" evidence="1">
    <location>
        <begin position="40"/>
        <end position="289"/>
    </location>
</feature>
<dbReference type="AlphaFoldDB" id="A0A1G6N4J7"/>